<dbReference type="EMBL" id="MT143678">
    <property type="protein sequence ID" value="QJB00008.1"/>
    <property type="molecule type" value="Genomic_DNA"/>
</dbReference>
<name>A0A6M3LXF5_9ZZZZ</name>
<reference evidence="1" key="1">
    <citation type="submission" date="2020-03" db="EMBL/GenBank/DDBJ databases">
        <title>The deep terrestrial virosphere.</title>
        <authorList>
            <person name="Holmfeldt K."/>
            <person name="Nilsson E."/>
            <person name="Simone D."/>
            <person name="Lopez-Fernandez M."/>
            <person name="Wu X."/>
            <person name="de Brujin I."/>
            <person name="Lundin D."/>
            <person name="Andersson A."/>
            <person name="Bertilsson S."/>
            <person name="Dopson M."/>
        </authorList>
    </citation>
    <scope>NUCLEOTIDE SEQUENCE</scope>
    <source>
        <strain evidence="1">MM171A00712</strain>
    </source>
</reference>
<accession>A0A6M3LXF5</accession>
<proteinExistence type="predicted"/>
<gene>
    <name evidence="1" type="ORF">MM171A00712_0003</name>
</gene>
<protein>
    <submittedName>
        <fullName evidence="1">Uncharacterized protein</fullName>
    </submittedName>
</protein>
<evidence type="ECO:0000313" key="1">
    <source>
        <dbReference type="EMBL" id="QJB00008.1"/>
    </source>
</evidence>
<sequence length="94" mass="10303">MNHTPLSWYLSGGWVIRGTEAELVAEVLDENVEANADFIVTAVNCHDDLLEACEALLAESPKLTMVTDELVDRLTYSAARRLAEKAIAKAKGEK</sequence>
<dbReference type="AlphaFoldDB" id="A0A6M3LXF5"/>
<organism evidence="1">
    <name type="scientific">viral metagenome</name>
    <dbReference type="NCBI Taxonomy" id="1070528"/>
    <lineage>
        <taxon>unclassified sequences</taxon>
        <taxon>metagenomes</taxon>
        <taxon>organismal metagenomes</taxon>
    </lineage>
</organism>